<dbReference type="Proteomes" id="UP000253975">
    <property type="component" value="Unassembled WGS sequence"/>
</dbReference>
<proteinExistence type="inferred from homology"/>
<organism evidence="3 4">
    <name type="scientific">Slackia isoflavoniconvertens</name>
    <dbReference type="NCBI Taxonomy" id="572010"/>
    <lineage>
        <taxon>Bacteria</taxon>
        <taxon>Bacillati</taxon>
        <taxon>Actinomycetota</taxon>
        <taxon>Coriobacteriia</taxon>
        <taxon>Eggerthellales</taxon>
        <taxon>Eggerthellaceae</taxon>
        <taxon>Slackia</taxon>
    </lineage>
</organism>
<gene>
    <name evidence="3" type="primary">dprA</name>
    <name evidence="3" type="ORF">C1881_02565</name>
</gene>
<dbReference type="NCBIfam" id="TIGR00732">
    <property type="entry name" value="dprA"/>
    <property type="match status" value="1"/>
</dbReference>
<feature type="domain" description="Smf/DprA SLOG" evidence="2">
    <location>
        <begin position="16"/>
        <end position="214"/>
    </location>
</feature>
<dbReference type="EMBL" id="PPTO01000003">
    <property type="protein sequence ID" value="RDB60242.1"/>
    <property type="molecule type" value="Genomic_DNA"/>
</dbReference>
<name>A0A369LM69_9ACTN</name>
<accession>A0A369LM69</accession>
<evidence type="ECO:0000259" key="2">
    <source>
        <dbReference type="Pfam" id="PF02481"/>
    </source>
</evidence>
<dbReference type="RefSeq" id="WP_114614979.1">
    <property type="nucleotide sequence ID" value="NZ_DBFSFD010000042.1"/>
</dbReference>
<evidence type="ECO:0000256" key="1">
    <source>
        <dbReference type="ARBA" id="ARBA00006525"/>
    </source>
</evidence>
<dbReference type="AlphaFoldDB" id="A0A369LM69"/>
<sequence length="310" mass="32066">MEERFRIDGPRFEIARGTKDYPDVFEAVPEPPERLYVIGDPSALKEGLAVVGARKATPYGLNATKMLAGRAAELGVVVISGGARGCDAAAHEAALAAGGQTVAFLGGGCDEPYPKSNVDLFRRIVKGGGAVASEFPWHYPPKPFMFRKRNRLIAGLARATLIVEAGLPSGTFSTADEALAANKDVLAVPGSIFSATSAGSNMLLAQGAMPIVSKEVFDSAIMSLFPEIVGGGYGAEQLALFAGDGADAGVDDPILSALAADPMRLEEIIALFADGDDPMAAATRVMAHVSLLEGAGALTRFPDGRFGAVG</sequence>
<dbReference type="PANTHER" id="PTHR43022">
    <property type="entry name" value="PROTEIN SMF"/>
    <property type="match status" value="1"/>
</dbReference>
<comment type="similarity">
    <text evidence="1">Belongs to the DprA/Smf family.</text>
</comment>
<dbReference type="Pfam" id="PF02481">
    <property type="entry name" value="DNA_processg_A"/>
    <property type="match status" value="1"/>
</dbReference>
<dbReference type="SUPFAM" id="SSF102405">
    <property type="entry name" value="MCP/YpsA-like"/>
    <property type="match status" value="1"/>
</dbReference>
<evidence type="ECO:0000313" key="4">
    <source>
        <dbReference type="Proteomes" id="UP000253975"/>
    </source>
</evidence>
<dbReference type="InterPro" id="IPR057666">
    <property type="entry name" value="DrpA_SLOG"/>
</dbReference>
<reference evidence="3 4" key="1">
    <citation type="journal article" date="2018" name="Elife">
        <title>Discovery and characterization of a prevalent human gut bacterial enzyme sufficient for the inactivation of a family of plant toxins.</title>
        <authorList>
            <person name="Koppel N."/>
            <person name="Bisanz J.E."/>
            <person name="Pandelia M.E."/>
            <person name="Turnbaugh P.J."/>
            <person name="Balskus E.P."/>
        </authorList>
    </citation>
    <scope>NUCLEOTIDE SEQUENCE [LARGE SCALE GENOMIC DNA]</scope>
    <source>
        <strain evidence="3 4">OB21 GAM31</strain>
    </source>
</reference>
<protein>
    <submittedName>
        <fullName evidence="3">DNA-protecting protein DprA</fullName>
    </submittedName>
</protein>
<dbReference type="GO" id="GO:0009294">
    <property type="term" value="P:DNA-mediated transformation"/>
    <property type="evidence" value="ECO:0007669"/>
    <property type="project" value="InterPro"/>
</dbReference>
<evidence type="ECO:0000313" key="3">
    <source>
        <dbReference type="EMBL" id="RDB60242.1"/>
    </source>
</evidence>
<comment type="caution">
    <text evidence="3">The sequence shown here is derived from an EMBL/GenBank/DDBJ whole genome shotgun (WGS) entry which is preliminary data.</text>
</comment>
<dbReference type="Gene3D" id="3.40.50.450">
    <property type="match status" value="1"/>
</dbReference>
<dbReference type="PANTHER" id="PTHR43022:SF1">
    <property type="entry name" value="PROTEIN SMF"/>
    <property type="match status" value="1"/>
</dbReference>
<dbReference type="InterPro" id="IPR003488">
    <property type="entry name" value="DprA"/>
</dbReference>